<dbReference type="AlphaFoldDB" id="F3GKG6"/>
<dbReference type="EMBL" id="AEAI01002329">
    <property type="protein sequence ID" value="EGH47569.1"/>
    <property type="molecule type" value="Genomic_DNA"/>
</dbReference>
<gene>
    <name evidence="1" type="ORF">PSYPI_36976</name>
</gene>
<evidence type="ECO:0000313" key="1">
    <source>
        <dbReference type="EMBL" id="EGH47569.1"/>
    </source>
</evidence>
<evidence type="ECO:0000313" key="2">
    <source>
        <dbReference type="Proteomes" id="UP000004986"/>
    </source>
</evidence>
<sequence length="42" mass="4659">MGPYIVTWTMYSENPGDHKAAAQEVAELYFQERIAAGEPDTA</sequence>
<comment type="caution">
    <text evidence="1">The sequence shown here is derived from an EMBL/GenBank/DDBJ whole genome shotgun (WGS) entry which is preliminary data.</text>
</comment>
<reference evidence="1 2" key="1">
    <citation type="journal article" date="2011" name="PLoS Pathog.">
        <title>Dynamic evolution of pathogenicity revealed by sequencing and comparative genomics of 19 Pseudomonas syringae isolates.</title>
        <authorList>
            <person name="Baltrus D.A."/>
            <person name="Nishimura M.T."/>
            <person name="Romanchuk A."/>
            <person name="Chang J.H."/>
            <person name="Mukhtar M.S."/>
            <person name="Cherkis K."/>
            <person name="Roach J."/>
            <person name="Grant S.R."/>
            <person name="Jones C.D."/>
            <person name="Dangl J.L."/>
        </authorList>
    </citation>
    <scope>NUCLEOTIDE SEQUENCE [LARGE SCALE GENOMIC DNA]</scope>
    <source>
        <strain evidence="1 2">1704B</strain>
    </source>
</reference>
<proteinExistence type="predicted"/>
<accession>F3GKG6</accession>
<organism evidence="1 2">
    <name type="scientific">Pseudomonas syringae pv. pisi str. 1704B</name>
    <dbReference type="NCBI Taxonomy" id="629263"/>
    <lineage>
        <taxon>Bacteria</taxon>
        <taxon>Pseudomonadati</taxon>
        <taxon>Pseudomonadota</taxon>
        <taxon>Gammaproteobacteria</taxon>
        <taxon>Pseudomonadales</taxon>
        <taxon>Pseudomonadaceae</taxon>
        <taxon>Pseudomonas</taxon>
        <taxon>Pseudomonas syringae</taxon>
    </lineage>
</organism>
<feature type="non-terminal residue" evidence="1">
    <location>
        <position position="42"/>
    </location>
</feature>
<protein>
    <submittedName>
        <fullName evidence="1">Uncharacterized protein</fullName>
    </submittedName>
</protein>
<name>F3GKG6_PSESJ</name>
<keyword evidence="2" id="KW-1185">Reference proteome</keyword>
<dbReference type="HOGENOM" id="CLU_3262666_0_0_6"/>
<dbReference type="Proteomes" id="UP000004986">
    <property type="component" value="Unassembled WGS sequence"/>
</dbReference>